<evidence type="ECO:0000256" key="1">
    <source>
        <dbReference type="SAM" id="Phobius"/>
    </source>
</evidence>
<sequence length="216" mass="24046">MELKYYLYCFADLVLIATSLIYGIKFLKKGNILLGGELLVVTFSATNLLVNALTEIPMYMNVSLFCDAFSRSFGIPVIGIAGLMAATHRFKPSTFVDVLLFALGLVVTVVVWAGDFMKEPKPYLYLALWSAFSLFLVYFAVRLVRAGEKVQALGVILAMAFAQAIASIYDFYHIPGDDDHVIFYTFALLAWSLLGVAMYHAYCALERTQSRPQTLS</sequence>
<name>A0A845GIF0_9BURK</name>
<feature type="transmembrane region" description="Helical" evidence="1">
    <location>
        <begin position="181"/>
        <end position="202"/>
    </location>
</feature>
<proteinExistence type="predicted"/>
<evidence type="ECO:0008006" key="4">
    <source>
        <dbReference type="Google" id="ProtNLM"/>
    </source>
</evidence>
<keyword evidence="1" id="KW-0472">Membrane</keyword>
<keyword evidence="1" id="KW-0812">Transmembrane</keyword>
<dbReference type="Proteomes" id="UP000447355">
    <property type="component" value="Unassembled WGS sequence"/>
</dbReference>
<gene>
    <name evidence="2" type="ORF">GTP90_04940</name>
</gene>
<feature type="transmembrane region" description="Helical" evidence="1">
    <location>
        <begin position="98"/>
        <end position="117"/>
    </location>
</feature>
<reference evidence="2" key="1">
    <citation type="submission" date="2019-12" db="EMBL/GenBank/DDBJ databases">
        <title>Novel species isolated from a subtropical stream in China.</title>
        <authorList>
            <person name="Lu H."/>
        </authorList>
    </citation>
    <scope>NUCLEOTIDE SEQUENCE [LARGE SCALE GENOMIC DNA]</scope>
    <source>
        <strain evidence="2">FT81W</strain>
    </source>
</reference>
<dbReference type="EMBL" id="WWCX01000003">
    <property type="protein sequence ID" value="MYM93202.1"/>
    <property type="molecule type" value="Genomic_DNA"/>
</dbReference>
<organism evidence="2 3">
    <name type="scientific">Duganella vulcania</name>
    <dbReference type="NCBI Taxonomy" id="2692166"/>
    <lineage>
        <taxon>Bacteria</taxon>
        <taxon>Pseudomonadati</taxon>
        <taxon>Pseudomonadota</taxon>
        <taxon>Betaproteobacteria</taxon>
        <taxon>Burkholderiales</taxon>
        <taxon>Oxalobacteraceae</taxon>
        <taxon>Telluria group</taxon>
        <taxon>Duganella</taxon>
    </lineage>
</organism>
<keyword evidence="1" id="KW-1133">Transmembrane helix</keyword>
<dbReference type="AlphaFoldDB" id="A0A845GIF0"/>
<dbReference type="RefSeq" id="WP_161082445.1">
    <property type="nucleotide sequence ID" value="NZ_WWCX01000003.1"/>
</dbReference>
<feature type="transmembrane region" description="Helical" evidence="1">
    <location>
        <begin position="123"/>
        <end position="141"/>
    </location>
</feature>
<evidence type="ECO:0000313" key="2">
    <source>
        <dbReference type="EMBL" id="MYM93202.1"/>
    </source>
</evidence>
<feature type="transmembrane region" description="Helical" evidence="1">
    <location>
        <begin position="62"/>
        <end position="86"/>
    </location>
</feature>
<evidence type="ECO:0000313" key="3">
    <source>
        <dbReference type="Proteomes" id="UP000447355"/>
    </source>
</evidence>
<comment type="caution">
    <text evidence="2">The sequence shown here is derived from an EMBL/GenBank/DDBJ whole genome shotgun (WGS) entry which is preliminary data.</text>
</comment>
<accession>A0A845GIF0</accession>
<feature type="transmembrane region" description="Helical" evidence="1">
    <location>
        <begin position="6"/>
        <end position="24"/>
    </location>
</feature>
<feature type="transmembrane region" description="Helical" evidence="1">
    <location>
        <begin position="150"/>
        <end position="169"/>
    </location>
</feature>
<protein>
    <recommendedName>
        <fullName evidence="4">Transporter</fullName>
    </recommendedName>
</protein>
<feature type="transmembrane region" description="Helical" evidence="1">
    <location>
        <begin position="31"/>
        <end position="50"/>
    </location>
</feature>